<proteinExistence type="predicted"/>
<gene>
    <name evidence="2" type="ORF">LOD99_11080</name>
</gene>
<dbReference type="Pfam" id="PF02171">
    <property type="entry name" value="Piwi"/>
    <property type="match status" value="1"/>
</dbReference>
<dbReference type="SMART" id="SM00950">
    <property type="entry name" value="Piwi"/>
    <property type="match status" value="1"/>
</dbReference>
<accession>A0AAV7KBN5</accession>
<comment type="caution">
    <text evidence="2">The sequence shown here is derived from an EMBL/GenBank/DDBJ whole genome shotgun (WGS) entry which is preliminary data.</text>
</comment>
<sequence>MLLSFGKRDYEQELGILQPLLRLNPMNAVQERAGLSKASTPCLYPTYRAVDYEWIASHWLPSLGLTQYSNIFRRNGARTSASLNDLVSQQESSNSDKKAKRKSFALFWRKSDAVPLVPVSTATCIHYYRYPLLSVSTGIGIHCYLHPLLPVSIAICIHCYRYPLLSVSTATAIHCYLCPLLPVSTPTCIHCYLYPLLPVSTPTCIHCYLYPLLPVLFSPIFNKLVGSMDAHPSPYSASVLVQQHRQEIIAEEACIKLEADYKPGFTFVIVQKRYHTRPFCPEKEDQCGKSGNIPAGTTVDVGITHPTEFDFYLCSHSGIQGASHPSHCHVLCGGNNFTADEIQSLTYQLCHTYVVCTRSVSIPAPAYYAHLVAFRGRYHLMERDENGIEFANDERRTLNPSKLVQIHDEILKGVYFA</sequence>
<feature type="domain" description="Piwi" evidence="1">
    <location>
        <begin position="251"/>
        <end position="381"/>
    </location>
</feature>
<organism evidence="2 3">
    <name type="scientific">Oopsacas minuta</name>
    <dbReference type="NCBI Taxonomy" id="111878"/>
    <lineage>
        <taxon>Eukaryota</taxon>
        <taxon>Metazoa</taxon>
        <taxon>Porifera</taxon>
        <taxon>Hexactinellida</taxon>
        <taxon>Hexasterophora</taxon>
        <taxon>Lyssacinosida</taxon>
        <taxon>Leucopsacidae</taxon>
        <taxon>Oopsacas</taxon>
    </lineage>
</organism>
<dbReference type="Gene3D" id="1.10.150.50">
    <property type="entry name" value="Transcription Factor, Ets-1"/>
    <property type="match status" value="1"/>
</dbReference>
<protein>
    <submittedName>
        <fullName evidence="2">Protein argonaute-2</fullName>
    </submittedName>
</protein>
<dbReference type="PROSITE" id="PS50822">
    <property type="entry name" value="PIWI"/>
    <property type="match status" value="1"/>
</dbReference>
<dbReference type="InterPro" id="IPR013761">
    <property type="entry name" value="SAM/pointed_sf"/>
</dbReference>
<dbReference type="PANTHER" id="PTHR22891">
    <property type="entry name" value="EUKARYOTIC TRANSLATION INITIATION FACTOR 2C"/>
    <property type="match status" value="1"/>
</dbReference>
<dbReference type="InterPro" id="IPR036397">
    <property type="entry name" value="RNaseH_sf"/>
</dbReference>
<evidence type="ECO:0000313" key="3">
    <source>
        <dbReference type="Proteomes" id="UP001165289"/>
    </source>
</evidence>
<reference evidence="2 3" key="1">
    <citation type="journal article" date="2023" name="BMC Biol.">
        <title>The compact genome of the sponge Oopsacas minuta (Hexactinellida) is lacking key metazoan core genes.</title>
        <authorList>
            <person name="Santini S."/>
            <person name="Schenkelaars Q."/>
            <person name="Jourda C."/>
            <person name="Duchesne M."/>
            <person name="Belahbib H."/>
            <person name="Rocher C."/>
            <person name="Selva M."/>
            <person name="Riesgo A."/>
            <person name="Vervoort M."/>
            <person name="Leys S.P."/>
            <person name="Kodjabachian L."/>
            <person name="Le Bivic A."/>
            <person name="Borchiellini C."/>
            <person name="Claverie J.M."/>
            <person name="Renard E."/>
        </authorList>
    </citation>
    <scope>NUCLEOTIDE SEQUENCE [LARGE SCALE GENOMIC DNA]</scope>
    <source>
        <strain evidence="2">SPO-2</strain>
    </source>
</reference>
<dbReference type="InterPro" id="IPR012337">
    <property type="entry name" value="RNaseH-like_sf"/>
</dbReference>
<evidence type="ECO:0000313" key="2">
    <source>
        <dbReference type="EMBL" id="KAI6658340.1"/>
    </source>
</evidence>
<dbReference type="GO" id="GO:0003676">
    <property type="term" value="F:nucleic acid binding"/>
    <property type="evidence" value="ECO:0007669"/>
    <property type="project" value="InterPro"/>
</dbReference>
<name>A0AAV7KBN5_9METZ</name>
<dbReference type="InterPro" id="IPR003165">
    <property type="entry name" value="Piwi"/>
</dbReference>
<dbReference type="EMBL" id="JAKMXF010000097">
    <property type="protein sequence ID" value="KAI6658340.1"/>
    <property type="molecule type" value="Genomic_DNA"/>
</dbReference>
<dbReference type="SUPFAM" id="SSF53098">
    <property type="entry name" value="Ribonuclease H-like"/>
    <property type="match status" value="1"/>
</dbReference>
<dbReference type="AlphaFoldDB" id="A0AAV7KBN5"/>
<dbReference type="Gene3D" id="3.30.420.10">
    <property type="entry name" value="Ribonuclease H-like superfamily/Ribonuclease H"/>
    <property type="match status" value="1"/>
</dbReference>
<keyword evidence="3" id="KW-1185">Reference proteome</keyword>
<dbReference type="Proteomes" id="UP001165289">
    <property type="component" value="Unassembled WGS sequence"/>
</dbReference>
<evidence type="ECO:0000259" key="1">
    <source>
        <dbReference type="PROSITE" id="PS50822"/>
    </source>
</evidence>